<evidence type="ECO:0000313" key="1">
    <source>
        <dbReference type="EMBL" id="MCU4752812.1"/>
    </source>
</evidence>
<sequence length="53" mass="5869">MTTSYTCVCGATLTYRQDLEREDTGTSQQWFCGACRTPVPGIVAERISHQDPS</sequence>
<gene>
    <name evidence="1" type="ORF">OB919_12640</name>
</gene>
<reference evidence="1 2" key="1">
    <citation type="submission" date="2022-09" db="EMBL/GenBank/DDBJ databases">
        <title>Enrichment on poylsaccharides allowed isolation of novel metabolic and taxonomic groups of Haloarchaea.</title>
        <authorList>
            <person name="Sorokin D.Y."/>
            <person name="Elcheninov A.G."/>
            <person name="Khizhniak T.V."/>
            <person name="Kolganova T.V."/>
            <person name="Kublanov I.V."/>
        </authorList>
    </citation>
    <scope>NUCLEOTIDE SEQUENCE [LARGE SCALE GENOMIC DNA]</scope>
    <source>
        <strain evidence="1 2">AArc-curdl1</strain>
    </source>
</reference>
<dbReference type="RefSeq" id="WP_342809142.1">
    <property type="nucleotide sequence ID" value="NZ_JAOPJZ010000010.1"/>
</dbReference>
<name>A0AAP2Z8V1_9EURY</name>
<dbReference type="EMBL" id="JAOPJZ010000010">
    <property type="protein sequence ID" value="MCU4752812.1"/>
    <property type="molecule type" value="Genomic_DNA"/>
</dbReference>
<proteinExistence type="predicted"/>
<keyword evidence="2" id="KW-1185">Reference proteome</keyword>
<comment type="caution">
    <text evidence="1">The sequence shown here is derived from an EMBL/GenBank/DDBJ whole genome shotgun (WGS) entry which is preliminary data.</text>
</comment>
<dbReference type="AlphaFoldDB" id="A0AAP2Z8V1"/>
<accession>A0AAP2Z8V1</accession>
<evidence type="ECO:0000313" key="2">
    <source>
        <dbReference type="Proteomes" id="UP001321047"/>
    </source>
</evidence>
<organism evidence="1 2">
    <name type="scientific">Natronosalvus hydrolyticus</name>
    <dbReference type="NCBI Taxonomy" id="2979988"/>
    <lineage>
        <taxon>Archaea</taxon>
        <taxon>Methanobacteriati</taxon>
        <taxon>Methanobacteriota</taxon>
        <taxon>Stenosarchaea group</taxon>
        <taxon>Halobacteria</taxon>
        <taxon>Halobacteriales</taxon>
        <taxon>Natrialbaceae</taxon>
        <taxon>Natronosalvus</taxon>
    </lineage>
</organism>
<dbReference type="Proteomes" id="UP001321047">
    <property type="component" value="Unassembled WGS sequence"/>
</dbReference>
<protein>
    <submittedName>
        <fullName evidence="1">Uncharacterized protein</fullName>
    </submittedName>
</protein>